<protein>
    <submittedName>
        <fullName evidence="1">Oidioi.mRNA.OKI2018_I69.chr1.g2964.t1.cds</fullName>
    </submittedName>
</protein>
<evidence type="ECO:0000313" key="2">
    <source>
        <dbReference type="Proteomes" id="UP001158576"/>
    </source>
</evidence>
<keyword evidence="2" id="KW-1185">Reference proteome</keyword>
<reference evidence="1 2" key="1">
    <citation type="submission" date="2021-04" db="EMBL/GenBank/DDBJ databases">
        <authorList>
            <person name="Bliznina A."/>
        </authorList>
    </citation>
    <scope>NUCLEOTIDE SEQUENCE [LARGE SCALE GENOMIC DNA]</scope>
</reference>
<sequence length="362" mass="41162">MKLSTAAMAAVASAQMSATYNNALLHLDFHDGAANMVRELFKDYGWPDLVTENTGFSFLENINDFNVAYCMTSTFTGISTTTDNNALYTNIDNFKTRVANDRNTQDLYASLAGCMSGITFSRTEMSNYFINFPVGNFDGVDLGALMTSVADKHFQSAQDAATAYEAQTDYTNASNAYLNSMRALRSAFKQYNSGISNSRNTAEQLTDYAQLAWEFIEAGLYVYENEMEAWQFGERLYDEIINIDTIVYKQPLINACLQKVGPFGMVHQMMVNFFSILYHADVLFQWAELSERYIAEAIWGQTFTETFHNYWSQYFYQYFYDFSQYGGEVEAWTNLAATFLDPYLQDTFYNTIAVSVCGFEEA</sequence>
<organism evidence="1 2">
    <name type="scientific">Oikopleura dioica</name>
    <name type="common">Tunicate</name>
    <dbReference type="NCBI Taxonomy" id="34765"/>
    <lineage>
        <taxon>Eukaryota</taxon>
        <taxon>Metazoa</taxon>
        <taxon>Chordata</taxon>
        <taxon>Tunicata</taxon>
        <taxon>Appendicularia</taxon>
        <taxon>Copelata</taxon>
        <taxon>Oikopleuridae</taxon>
        <taxon>Oikopleura</taxon>
    </lineage>
</organism>
<accession>A0ABN7STB2</accession>
<name>A0ABN7STB2_OIKDI</name>
<dbReference type="Proteomes" id="UP001158576">
    <property type="component" value="Chromosome 1"/>
</dbReference>
<gene>
    <name evidence="1" type="ORF">OKIOD_LOCUS11729</name>
</gene>
<dbReference type="EMBL" id="OU015566">
    <property type="protein sequence ID" value="CAG5106706.1"/>
    <property type="molecule type" value="Genomic_DNA"/>
</dbReference>
<evidence type="ECO:0000313" key="1">
    <source>
        <dbReference type="EMBL" id="CAG5106706.1"/>
    </source>
</evidence>
<proteinExistence type="predicted"/>